<dbReference type="SUPFAM" id="SSF46785">
    <property type="entry name" value="Winged helix' DNA-binding domain"/>
    <property type="match status" value="1"/>
</dbReference>
<keyword evidence="2" id="KW-0238">DNA-binding</keyword>
<dbReference type="Pfam" id="PF00392">
    <property type="entry name" value="GntR"/>
    <property type="match status" value="1"/>
</dbReference>
<dbReference type="PANTHER" id="PTHR43537">
    <property type="entry name" value="TRANSCRIPTIONAL REGULATOR, GNTR FAMILY"/>
    <property type="match status" value="1"/>
</dbReference>
<dbReference type="PANTHER" id="PTHR43537:SF49">
    <property type="entry name" value="TRANSCRIPTIONAL REGULATORY PROTEIN"/>
    <property type="match status" value="1"/>
</dbReference>
<dbReference type="InterPro" id="IPR036388">
    <property type="entry name" value="WH-like_DNA-bd_sf"/>
</dbReference>
<reference evidence="5" key="1">
    <citation type="submission" date="2017-02" db="EMBL/GenBank/DDBJ databases">
        <authorList>
            <person name="Regsiter A."/>
            <person name="William W."/>
        </authorList>
    </citation>
    <scope>NUCLEOTIDE SEQUENCE</scope>
    <source>
        <strain evidence="5">BdmA 4</strain>
    </source>
</reference>
<feature type="domain" description="HTH gntR-type" evidence="4">
    <location>
        <begin position="12"/>
        <end position="79"/>
    </location>
</feature>
<dbReference type="GO" id="GO:0003677">
    <property type="term" value="F:DNA binding"/>
    <property type="evidence" value="ECO:0007669"/>
    <property type="project" value="UniProtKB-KW"/>
</dbReference>
<gene>
    <name evidence="5" type="ORF">SPIRO4BDMA_40986</name>
</gene>
<dbReference type="GO" id="GO:0003700">
    <property type="term" value="F:DNA-binding transcription factor activity"/>
    <property type="evidence" value="ECO:0007669"/>
    <property type="project" value="InterPro"/>
</dbReference>
<dbReference type="Pfam" id="PF07729">
    <property type="entry name" value="FCD"/>
    <property type="match status" value="1"/>
</dbReference>
<dbReference type="CDD" id="cd07377">
    <property type="entry name" value="WHTH_GntR"/>
    <property type="match status" value="1"/>
</dbReference>
<dbReference type="InterPro" id="IPR011711">
    <property type="entry name" value="GntR_C"/>
</dbReference>
<dbReference type="InterPro" id="IPR000524">
    <property type="entry name" value="Tscrpt_reg_HTH_GntR"/>
</dbReference>
<dbReference type="AlphaFoldDB" id="A0A3P3XQA4"/>
<sequence>MNRERDATSEVASLSSAVYEELKRRLNAGTLRPGQFIDLTALGRELGMSRTPLRDALIRLEIEGFIVVYPRRGVMVRPLQPSDIRDMYQIIGALEASVIEEIPRRFRSSDADRMDSFRTDMTNALAADDFDDYYSANLAFHDVYLELSDNRKLIDTVHTLKERLYDFPRRSTYVKEWERDSMAEHTEICSRLREGDFKGAAAYIRDVHWSFEVQERYIRAYYA</sequence>
<evidence type="ECO:0000256" key="2">
    <source>
        <dbReference type="ARBA" id="ARBA00023125"/>
    </source>
</evidence>
<dbReference type="InterPro" id="IPR036390">
    <property type="entry name" value="WH_DNA-bd_sf"/>
</dbReference>
<dbReference type="SMART" id="SM00895">
    <property type="entry name" value="FCD"/>
    <property type="match status" value="1"/>
</dbReference>
<evidence type="ECO:0000256" key="1">
    <source>
        <dbReference type="ARBA" id="ARBA00023015"/>
    </source>
</evidence>
<protein>
    <submittedName>
        <fullName evidence="5">Transcriptional regulator</fullName>
    </submittedName>
</protein>
<evidence type="ECO:0000259" key="4">
    <source>
        <dbReference type="PROSITE" id="PS50949"/>
    </source>
</evidence>
<proteinExistence type="predicted"/>
<dbReference type="InterPro" id="IPR008920">
    <property type="entry name" value="TF_FadR/GntR_C"/>
</dbReference>
<dbReference type="SUPFAM" id="SSF48008">
    <property type="entry name" value="GntR ligand-binding domain-like"/>
    <property type="match status" value="1"/>
</dbReference>
<dbReference type="SMART" id="SM00345">
    <property type="entry name" value="HTH_GNTR"/>
    <property type="match status" value="1"/>
</dbReference>
<dbReference type="Gene3D" id="1.20.120.530">
    <property type="entry name" value="GntR ligand-binding domain-like"/>
    <property type="match status" value="1"/>
</dbReference>
<evidence type="ECO:0000313" key="5">
    <source>
        <dbReference type="EMBL" id="SLM18414.1"/>
    </source>
</evidence>
<keyword evidence="1" id="KW-0805">Transcription regulation</keyword>
<evidence type="ECO:0000256" key="3">
    <source>
        <dbReference type="ARBA" id="ARBA00023163"/>
    </source>
</evidence>
<dbReference type="Gene3D" id="1.10.10.10">
    <property type="entry name" value="Winged helix-like DNA-binding domain superfamily/Winged helix DNA-binding domain"/>
    <property type="match status" value="1"/>
</dbReference>
<accession>A0A3P3XQA4</accession>
<name>A0A3P3XQA4_9SPIR</name>
<dbReference type="PROSITE" id="PS50949">
    <property type="entry name" value="HTH_GNTR"/>
    <property type="match status" value="1"/>
</dbReference>
<dbReference type="EMBL" id="FWDO01000004">
    <property type="protein sequence ID" value="SLM18414.1"/>
    <property type="molecule type" value="Genomic_DNA"/>
</dbReference>
<keyword evidence="3" id="KW-0804">Transcription</keyword>
<organism evidence="5">
    <name type="scientific">uncultured spirochete</name>
    <dbReference type="NCBI Taxonomy" id="156406"/>
    <lineage>
        <taxon>Bacteria</taxon>
        <taxon>Pseudomonadati</taxon>
        <taxon>Spirochaetota</taxon>
        <taxon>Spirochaetia</taxon>
        <taxon>Spirochaetales</taxon>
        <taxon>environmental samples</taxon>
    </lineage>
</organism>